<dbReference type="AlphaFoldDB" id="A0A6B0GEJ4"/>
<feature type="region of interest" description="Disordered" evidence="1">
    <location>
        <begin position="73"/>
        <end position="118"/>
    </location>
</feature>
<dbReference type="EMBL" id="WSZK01000001">
    <property type="protein sequence ID" value="MWG32950.1"/>
    <property type="molecule type" value="Genomic_DNA"/>
</dbReference>
<protein>
    <recommendedName>
        <fullName evidence="4">Serine protease</fullName>
    </recommendedName>
</protein>
<evidence type="ECO:0000313" key="2">
    <source>
        <dbReference type="EMBL" id="MWG32950.1"/>
    </source>
</evidence>
<dbReference type="SUPFAM" id="SSF50494">
    <property type="entry name" value="Trypsin-like serine proteases"/>
    <property type="match status" value="1"/>
</dbReference>
<feature type="region of interest" description="Disordered" evidence="1">
    <location>
        <begin position="299"/>
        <end position="328"/>
    </location>
</feature>
<evidence type="ECO:0000313" key="3">
    <source>
        <dbReference type="Proteomes" id="UP000451471"/>
    </source>
</evidence>
<dbReference type="OrthoDB" id="350653at2157"/>
<keyword evidence="3" id="KW-1185">Reference proteome</keyword>
<organism evidence="2 3">
    <name type="scientific">Halomarina oriensis</name>
    <dbReference type="NCBI Taxonomy" id="671145"/>
    <lineage>
        <taxon>Archaea</taxon>
        <taxon>Methanobacteriati</taxon>
        <taxon>Methanobacteriota</taxon>
        <taxon>Stenosarchaea group</taxon>
        <taxon>Halobacteria</taxon>
        <taxon>Halobacteriales</taxon>
        <taxon>Natronomonadaceae</taxon>
        <taxon>Halomarina</taxon>
    </lineage>
</organism>
<accession>A0A6B0GEJ4</accession>
<comment type="caution">
    <text evidence="2">The sequence shown here is derived from an EMBL/GenBank/DDBJ whole genome shotgun (WGS) entry which is preliminary data.</text>
</comment>
<sequence>MDIPEEIRDDLESRANVVGTCRGPKRVRGQATGEEVIVVLVSRKLPESHLAETDRIPAEIEIDGQRVRTDVQEVGDVRTQATASRPAAPDRKGRFRPAPAGVSLGHPEITAGTLGSPALETEDGRTVVLTNAHVAAPVGVAETGDDILQPGPADGGREDDALGTLAAFSEISSDEPNTTDSALVEVDPGDVRDTVLGVGPFAGFTDAGTDATYTKSGRTTGVTTGDLRGRDVRIRVNGYHDEPTLFTGVDLFGPMSAGGDSGSLIGVVDGGFRATHLLFAGSDRATIAAPMDAVEAEHGELTPVGGGDDGAGSGGGDDPAGDDGSDGDASLRAAVERRLVDAYGVGTVSPASDVAFRVAGPVPMVVALASTAEAAPAAAGRALAAADAGTVPVLAYPATVEDETVDRLGARLTLLPVATE</sequence>
<dbReference type="RefSeq" id="WP_158202679.1">
    <property type="nucleotide sequence ID" value="NZ_WSZK01000001.1"/>
</dbReference>
<evidence type="ECO:0008006" key="4">
    <source>
        <dbReference type="Google" id="ProtNLM"/>
    </source>
</evidence>
<dbReference type="InterPro" id="IPR009003">
    <property type="entry name" value="Peptidase_S1_PA"/>
</dbReference>
<proteinExistence type="predicted"/>
<reference evidence="2 3" key="1">
    <citation type="submission" date="2019-12" db="EMBL/GenBank/DDBJ databases">
        <title>Halocatena pleomorpha gen. nov. sp. nov., an extremely halophilic archaeon of family Halobacteriaceae isolated from saltpan soil.</title>
        <authorList>
            <person name="Pal Y."/>
            <person name="Verma A."/>
            <person name="Krishnamurthi S."/>
            <person name="Kumar P."/>
        </authorList>
    </citation>
    <scope>NUCLEOTIDE SEQUENCE [LARGE SCALE GENOMIC DNA]</scope>
    <source>
        <strain evidence="2 3">JCM 16495</strain>
    </source>
</reference>
<feature type="compositionally biased region" description="Gly residues" evidence="1">
    <location>
        <begin position="304"/>
        <end position="318"/>
    </location>
</feature>
<dbReference type="Proteomes" id="UP000451471">
    <property type="component" value="Unassembled WGS sequence"/>
</dbReference>
<name>A0A6B0GEJ4_9EURY</name>
<gene>
    <name evidence="2" type="ORF">GQS65_00320</name>
</gene>
<evidence type="ECO:0000256" key="1">
    <source>
        <dbReference type="SAM" id="MobiDB-lite"/>
    </source>
</evidence>